<dbReference type="InterPro" id="IPR050669">
    <property type="entry name" value="Hemerythrin"/>
</dbReference>
<evidence type="ECO:0000313" key="6">
    <source>
        <dbReference type="Proteomes" id="UP000545507"/>
    </source>
</evidence>
<gene>
    <name evidence="5" type="ORF">F3K02_03760</name>
</gene>
<evidence type="ECO:0000256" key="1">
    <source>
        <dbReference type="ARBA" id="ARBA00010587"/>
    </source>
</evidence>
<accession>A0A7Y8KWL4</accession>
<proteinExistence type="inferred from homology"/>
<keyword evidence="2" id="KW-0479">Metal-binding</keyword>
<reference evidence="5 6" key="1">
    <citation type="submission" date="2019-09" db="EMBL/GenBank/DDBJ databases">
        <title>Hydrogenophaga aromatica sp. nov., isolated from a para-xylene-degrading enrichment culture.</title>
        <authorList>
            <person name="Tancsics A."/>
            <person name="Banerjee S."/>
        </authorList>
    </citation>
    <scope>NUCLEOTIDE SEQUENCE [LARGE SCALE GENOMIC DNA]</scope>
    <source>
        <strain evidence="5 6">D2P1</strain>
    </source>
</reference>
<keyword evidence="3" id="KW-0408">Iron</keyword>
<dbReference type="NCBIfam" id="NF033749">
    <property type="entry name" value="bact_hemeryth"/>
    <property type="match status" value="1"/>
</dbReference>
<name>A0A7Y8KWL4_9BURK</name>
<dbReference type="InterPro" id="IPR035938">
    <property type="entry name" value="Hemerythrin-like_sf"/>
</dbReference>
<dbReference type="CDD" id="cd12107">
    <property type="entry name" value="Hemerythrin"/>
    <property type="match status" value="1"/>
</dbReference>
<dbReference type="RefSeq" id="WP_177133483.1">
    <property type="nucleotide sequence ID" value="NZ_VYGV01000004.1"/>
</dbReference>
<evidence type="ECO:0000256" key="3">
    <source>
        <dbReference type="ARBA" id="ARBA00023004"/>
    </source>
</evidence>
<feature type="domain" description="Hemerythrin-like" evidence="4">
    <location>
        <begin position="18"/>
        <end position="131"/>
    </location>
</feature>
<sequence length="142" mass="16276">MPPLELPEFEWSEAFACGVDLIDRQHRNLVDLINLLRSAILRGDTVSSANSVESLQAYARYHFAYEESWARDRGMSQAALDQHARRHQAFADRIQAMAEQDSREEGQGHALHRFLANWLLEHIVKDDQEMVHRLLNPGGDKA</sequence>
<evidence type="ECO:0000256" key="2">
    <source>
        <dbReference type="ARBA" id="ARBA00022723"/>
    </source>
</evidence>
<protein>
    <submittedName>
        <fullName evidence="5">Bacteriohemerythrin</fullName>
    </submittedName>
</protein>
<dbReference type="InterPro" id="IPR012827">
    <property type="entry name" value="Hemerythrin_metal-bd"/>
</dbReference>
<evidence type="ECO:0000313" key="5">
    <source>
        <dbReference type="EMBL" id="NWF44371.1"/>
    </source>
</evidence>
<dbReference type="Gene3D" id="1.20.120.50">
    <property type="entry name" value="Hemerythrin-like"/>
    <property type="match status" value="1"/>
</dbReference>
<dbReference type="Pfam" id="PF01814">
    <property type="entry name" value="Hemerythrin"/>
    <property type="match status" value="1"/>
</dbReference>
<dbReference type="PANTHER" id="PTHR37164">
    <property type="entry name" value="BACTERIOHEMERYTHRIN"/>
    <property type="match status" value="1"/>
</dbReference>
<comment type="similarity">
    <text evidence="1">Belongs to the hemerythrin family.</text>
</comment>
<dbReference type="NCBIfam" id="TIGR02481">
    <property type="entry name" value="hemeryth_dom"/>
    <property type="match status" value="1"/>
</dbReference>
<dbReference type="PANTHER" id="PTHR37164:SF1">
    <property type="entry name" value="BACTERIOHEMERYTHRIN"/>
    <property type="match status" value="1"/>
</dbReference>
<dbReference type="AlphaFoldDB" id="A0A7Y8KWL4"/>
<dbReference type="SUPFAM" id="SSF47188">
    <property type="entry name" value="Hemerythrin-like"/>
    <property type="match status" value="1"/>
</dbReference>
<comment type="caution">
    <text evidence="5">The sequence shown here is derived from an EMBL/GenBank/DDBJ whole genome shotgun (WGS) entry which is preliminary data.</text>
</comment>
<dbReference type="GO" id="GO:0046872">
    <property type="term" value="F:metal ion binding"/>
    <property type="evidence" value="ECO:0007669"/>
    <property type="project" value="UniProtKB-KW"/>
</dbReference>
<keyword evidence="6" id="KW-1185">Reference proteome</keyword>
<dbReference type="Proteomes" id="UP000545507">
    <property type="component" value="Unassembled WGS sequence"/>
</dbReference>
<evidence type="ECO:0000259" key="4">
    <source>
        <dbReference type="Pfam" id="PF01814"/>
    </source>
</evidence>
<dbReference type="EMBL" id="VYGV01000004">
    <property type="protein sequence ID" value="NWF44371.1"/>
    <property type="molecule type" value="Genomic_DNA"/>
</dbReference>
<dbReference type="InterPro" id="IPR012312">
    <property type="entry name" value="Hemerythrin-like"/>
</dbReference>
<organism evidence="5 6">
    <name type="scientific">Hydrogenophaga aromaticivorans</name>
    <dbReference type="NCBI Taxonomy" id="2610898"/>
    <lineage>
        <taxon>Bacteria</taxon>
        <taxon>Pseudomonadati</taxon>
        <taxon>Pseudomonadota</taxon>
        <taxon>Betaproteobacteria</taxon>
        <taxon>Burkholderiales</taxon>
        <taxon>Comamonadaceae</taxon>
        <taxon>Hydrogenophaga</taxon>
    </lineage>
</organism>